<proteinExistence type="predicted"/>
<keyword evidence="8" id="KW-1185">Reference proteome</keyword>
<evidence type="ECO:0000259" key="6">
    <source>
        <dbReference type="PROSITE" id="PS50178"/>
    </source>
</evidence>
<feature type="region of interest" description="Disordered" evidence="5">
    <location>
        <begin position="403"/>
        <end position="482"/>
    </location>
</feature>
<dbReference type="Proteomes" id="UP000030762">
    <property type="component" value="Unassembled WGS sequence"/>
</dbReference>
<evidence type="ECO:0000256" key="1">
    <source>
        <dbReference type="ARBA" id="ARBA00022723"/>
    </source>
</evidence>
<evidence type="ECO:0000256" key="4">
    <source>
        <dbReference type="PROSITE-ProRule" id="PRU00091"/>
    </source>
</evidence>
<dbReference type="GeneID" id="19949499"/>
<dbReference type="SUPFAM" id="SSF57903">
    <property type="entry name" value="FYVE/PHD zinc finger"/>
    <property type="match status" value="1"/>
</dbReference>
<dbReference type="SMART" id="SM00064">
    <property type="entry name" value="FYVE"/>
    <property type="match status" value="1"/>
</dbReference>
<evidence type="ECO:0000256" key="5">
    <source>
        <dbReference type="SAM" id="MobiDB-lite"/>
    </source>
</evidence>
<evidence type="ECO:0000256" key="3">
    <source>
        <dbReference type="ARBA" id="ARBA00022833"/>
    </source>
</evidence>
<name>T0RMU7_SAPDV</name>
<dbReference type="GO" id="GO:0008270">
    <property type="term" value="F:zinc ion binding"/>
    <property type="evidence" value="ECO:0007669"/>
    <property type="project" value="UniProtKB-KW"/>
</dbReference>
<feature type="region of interest" description="Disordered" evidence="5">
    <location>
        <begin position="350"/>
        <end position="376"/>
    </location>
</feature>
<dbReference type="AlphaFoldDB" id="T0RMU7"/>
<organism evidence="7 8">
    <name type="scientific">Saprolegnia diclina (strain VS20)</name>
    <dbReference type="NCBI Taxonomy" id="1156394"/>
    <lineage>
        <taxon>Eukaryota</taxon>
        <taxon>Sar</taxon>
        <taxon>Stramenopiles</taxon>
        <taxon>Oomycota</taxon>
        <taxon>Saprolegniomycetes</taxon>
        <taxon>Saprolegniales</taxon>
        <taxon>Saprolegniaceae</taxon>
        <taxon>Saprolegnia</taxon>
    </lineage>
</organism>
<keyword evidence="1" id="KW-0479">Metal-binding</keyword>
<accession>T0RMU7</accession>
<dbReference type="RefSeq" id="XP_008612891.1">
    <property type="nucleotide sequence ID" value="XM_008614669.1"/>
</dbReference>
<feature type="region of interest" description="Disordered" evidence="5">
    <location>
        <begin position="494"/>
        <end position="577"/>
    </location>
</feature>
<dbReference type="InterPro" id="IPR013083">
    <property type="entry name" value="Znf_RING/FYVE/PHD"/>
</dbReference>
<dbReference type="InterPro" id="IPR000306">
    <property type="entry name" value="Znf_FYVE"/>
</dbReference>
<gene>
    <name evidence="7" type="ORF">SDRG_08772</name>
</gene>
<keyword evidence="2 4" id="KW-0863">Zinc-finger</keyword>
<feature type="compositionally biased region" description="Polar residues" evidence="5">
    <location>
        <begin position="359"/>
        <end position="373"/>
    </location>
</feature>
<feature type="compositionally biased region" description="Low complexity" evidence="5">
    <location>
        <begin position="548"/>
        <end position="560"/>
    </location>
</feature>
<keyword evidence="3" id="KW-0862">Zinc</keyword>
<feature type="compositionally biased region" description="Polar residues" evidence="5">
    <location>
        <begin position="510"/>
        <end position="522"/>
    </location>
</feature>
<dbReference type="PROSITE" id="PS50178">
    <property type="entry name" value="ZF_FYVE"/>
    <property type="match status" value="1"/>
</dbReference>
<dbReference type="CDD" id="cd15737">
    <property type="entry name" value="FYVE2_Vac1p_like"/>
    <property type="match status" value="1"/>
</dbReference>
<dbReference type="EMBL" id="JH767158">
    <property type="protein sequence ID" value="EQC33668.1"/>
    <property type="molecule type" value="Genomic_DNA"/>
</dbReference>
<evidence type="ECO:0000313" key="7">
    <source>
        <dbReference type="EMBL" id="EQC33668.1"/>
    </source>
</evidence>
<dbReference type="PANTHER" id="PTHR43102">
    <property type="entry name" value="SLR1143 PROTEIN"/>
    <property type="match status" value="1"/>
</dbReference>
<evidence type="ECO:0000313" key="8">
    <source>
        <dbReference type="Proteomes" id="UP000030762"/>
    </source>
</evidence>
<evidence type="ECO:0000256" key="2">
    <source>
        <dbReference type="ARBA" id="ARBA00022771"/>
    </source>
</evidence>
<dbReference type="STRING" id="1156394.T0RMU7"/>
<dbReference type="Gene3D" id="3.30.40.10">
    <property type="entry name" value="Zinc/RING finger domain, C3HC4 (zinc finger)"/>
    <property type="match status" value="1"/>
</dbReference>
<dbReference type="Pfam" id="PF01363">
    <property type="entry name" value="FYVE"/>
    <property type="match status" value="1"/>
</dbReference>
<dbReference type="VEuPathDB" id="FungiDB:SDRG_08772"/>
<dbReference type="InterPro" id="IPR011011">
    <property type="entry name" value="Znf_FYVE_PHD"/>
</dbReference>
<protein>
    <recommendedName>
        <fullName evidence="6">FYVE-type domain-containing protein</fullName>
    </recommendedName>
</protein>
<feature type="compositionally biased region" description="Low complexity" evidence="5">
    <location>
        <begin position="464"/>
        <end position="480"/>
    </location>
</feature>
<dbReference type="PANTHER" id="PTHR43102:SF2">
    <property type="entry name" value="GAF DOMAIN-CONTAINING PROTEIN"/>
    <property type="match status" value="1"/>
</dbReference>
<reference evidence="7 8" key="1">
    <citation type="submission" date="2012-04" db="EMBL/GenBank/DDBJ databases">
        <title>The Genome Sequence of Saprolegnia declina VS20.</title>
        <authorList>
            <consortium name="The Broad Institute Genome Sequencing Platform"/>
            <person name="Russ C."/>
            <person name="Nusbaum C."/>
            <person name="Tyler B."/>
            <person name="van West P."/>
            <person name="Dieguez-Uribeondo J."/>
            <person name="de Bruijn I."/>
            <person name="Tripathy S."/>
            <person name="Jiang R."/>
            <person name="Young S.K."/>
            <person name="Zeng Q."/>
            <person name="Gargeya S."/>
            <person name="Fitzgerald M."/>
            <person name="Haas B."/>
            <person name="Abouelleil A."/>
            <person name="Alvarado L."/>
            <person name="Arachchi H.M."/>
            <person name="Berlin A."/>
            <person name="Chapman S.B."/>
            <person name="Goldberg J."/>
            <person name="Griggs A."/>
            <person name="Gujja S."/>
            <person name="Hansen M."/>
            <person name="Howarth C."/>
            <person name="Imamovic A."/>
            <person name="Larimer J."/>
            <person name="McCowen C."/>
            <person name="Montmayeur A."/>
            <person name="Murphy C."/>
            <person name="Neiman D."/>
            <person name="Pearson M."/>
            <person name="Priest M."/>
            <person name="Roberts A."/>
            <person name="Saif S."/>
            <person name="Shea T."/>
            <person name="Sisk P."/>
            <person name="Sykes S."/>
            <person name="Wortman J."/>
            <person name="Nusbaum C."/>
            <person name="Birren B."/>
        </authorList>
    </citation>
    <scope>NUCLEOTIDE SEQUENCE [LARGE SCALE GENOMIC DNA]</scope>
    <source>
        <strain evidence="7 8">VS20</strain>
    </source>
</reference>
<dbReference type="OrthoDB" id="660555at2759"/>
<sequence>MMMMSNAGNASVLHISPMVTGKEEKEKIIFKRRLDALGLKGLPGHITAQMQQVAVAKADALVRLASPNPMASATSSSSKPLMKTAWNYVKDKNGVLLYEGLAESGEYMVKATVNTSSSVANAIAQLRLDSTELLNETFNALGKPAFYTGDHILSVNCDPLPPLHLAWMAWSTEGVEIKDFVFLAHAQLFASPTNQSTPRIGTMVWESVDVVAARYPNATRGLFKHTGIVVTGSDDADDENCQISLVFCLEKHTKRLKWMQTFALDFVASLRTASAARIAVATTADFGDEMHCGVCLKTFGLFRRRHHCRMCAHAICTQCSTNVMLDQIGEKGRKGVRACLHCASRPKQHRVLRSHVQSDDTTSPKSVHSQLVSPESEFSHLSSVNTNCNSNHNISSNNVRATANMSASSNGPLPRKASDQSLFGTDRGHRVVTTSTNNNNSAPGLRDSARLPARRMSGGVSNPSLGSLSTTATSTLHSQSGSYQNVLDALEPEPSLARHPSAPRIAPPSLSRQSSGQRSEASLSRHGSIPRIVPKPRSEVGVSRAPRRPQSSSASSAPRSEVGVASRGLQSKAPAPVVRERVGQHMIQLVEDAGGMIKLVNPLNMFNEHVEMDALDSLIAKQPSDLIPLLEENLSAETLPTLGSRPSDLAFRPTFISVTSDTEF</sequence>
<dbReference type="OMA" id="CAHAICT"/>
<feature type="domain" description="FYVE-type" evidence="6">
    <location>
        <begin position="286"/>
        <end position="347"/>
    </location>
</feature>
<dbReference type="InParanoid" id="T0RMU7"/>
<dbReference type="InterPro" id="IPR017455">
    <property type="entry name" value="Znf_FYVE-rel"/>
</dbReference>